<accession>A0A8D7B9X6</accession>
<dbReference type="AlphaFoldDB" id="A0A8D7B9X6"/>
<organism evidence="1">
    <name type="scientific">Musa acuminata subsp. malaccensis</name>
    <name type="common">Wild banana</name>
    <name type="synonym">Musa malaccensis</name>
    <dbReference type="NCBI Taxonomy" id="214687"/>
    <lineage>
        <taxon>Eukaryota</taxon>
        <taxon>Viridiplantae</taxon>
        <taxon>Streptophyta</taxon>
        <taxon>Embryophyta</taxon>
        <taxon>Tracheophyta</taxon>
        <taxon>Spermatophyta</taxon>
        <taxon>Magnoliopsida</taxon>
        <taxon>Liliopsida</taxon>
        <taxon>Zingiberales</taxon>
        <taxon>Musaceae</taxon>
        <taxon>Musa</taxon>
    </lineage>
</organism>
<name>A0A8D7B9X6_MUSAM</name>
<proteinExistence type="predicted"/>
<sequence length="64" mass="7319">MIDAVDFSWINSSSDSSVIRREHCILLPGSLTCTKCCRRRCRRLPSNARYHSIYGDPYSIDPAQ</sequence>
<protein>
    <submittedName>
        <fullName evidence="1">(wild Malaysian banana) hypothetical protein</fullName>
    </submittedName>
</protein>
<evidence type="ECO:0000313" key="1">
    <source>
        <dbReference type="EMBL" id="CAG1862156.1"/>
    </source>
</evidence>
<reference evidence="1" key="1">
    <citation type="submission" date="2021-03" db="EMBL/GenBank/DDBJ databases">
        <authorList>
            <consortium name="Genoscope - CEA"/>
            <person name="William W."/>
        </authorList>
    </citation>
    <scope>NUCLEOTIDE SEQUENCE</scope>
    <source>
        <strain evidence="1">Doubled-haploid Pahang</strain>
    </source>
</reference>
<gene>
    <name evidence="1" type="ORF">GSMUA_70500.1</name>
</gene>
<dbReference type="EMBL" id="HG996467">
    <property type="protein sequence ID" value="CAG1862156.1"/>
    <property type="molecule type" value="Genomic_DNA"/>
</dbReference>